<feature type="domain" description="Beta-lactamase hydrolase-like protein phosphatase-like" evidence="2">
    <location>
        <begin position="42"/>
        <end position="134"/>
    </location>
</feature>
<comment type="caution">
    <text evidence="3">The sequence shown here is derived from an EMBL/GenBank/DDBJ whole genome shotgun (WGS) entry which is preliminary data.</text>
</comment>
<dbReference type="SUPFAM" id="SSF52799">
    <property type="entry name" value="(Phosphotyrosine protein) phosphatases II"/>
    <property type="match status" value="1"/>
</dbReference>
<evidence type="ECO:0000313" key="4">
    <source>
        <dbReference type="Proteomes" id="UP000029391"/>
    </source>
</evidence>
<dbReference type="Gene3D" id="3.90.190.10">
    <property type="entry name" value="Protein tyrosine phosphatase superfamily"/>
    <property type="match status" value="1"/>
</dbReference>
<feature type="chain" id="PRO_5001871485" description="Beta-lactamase hydrolase-like protein phosphatase-like domain-containing protein" evidence="1">
    <location>
        <begin position="17"/>
        <end position="173"/>
    </location>
</feature>
<dbReference type="EMBL" id="AWXU01000027">
    <property type="protein sequence ID" value="KFN49906.1"/>
    <property type="molecule type" value="Genomic_DNA"/>
</dbReference>
<dbReference type="GO" id="GO:0016787">
    <property type="term" value="F:hydrolase activity"/>
    <property type="evidence" value="ECO:0007669"/>
    <property type="project" value="InterPro"/>
</dbReference>
<dbReference type="RefSeq" id="WP_026817264.1">
    <property type="nucleotide sequence ID" value="NZ_AUFF01000007.1"/>
</dbReference>
<reference evidence="3 4" key="1">
    <citation type="submission" date="2013-09" db="EMBL/GenBank/DDBJ databases">
        <title>Genome sequencing of Arenimonas composti.</title>
        <authorList>
            <person name="Chen F."/>
            <person name="Wang G."/>
        </authorList>
    </citation>
    <scope>NUCLEOTIDE SEQUENCE [LARGE SCALE GENOMIC DNA]</scope>
    <source>
        <strain evidence="3 4">TR7-09</strain>
    </source>
</reference>
<dbReference type="InterPro" id="IPR005939">
    <property type="entry name" value="BLH_phosphatase-like"/>
</dbReference>
<evidence type="ECO:0000313" key="3">
    <source>
        <dbReference type="EMBL" id="KFN49906.1"/>
    </source>
</evidence>
<dbReference type="eggNOG" id="COG3453">
    <property type="taxonomic scope" value="Bacteria"/>
</dbReference>
<feature type="signal peptide" evidence="1">
    <location>
        <begin position="1"/>
        <end position="16"/>
    </location>
</feature>
<dbReference type="Pfam" id="PF04273">
    <property type="entry name" value="BLH_phosphatase"/>
    <property type="match status" value="1"/>
</dbReference>
<protein>
    <recommendedName>
        <fullName evidence="2">Beta-lactamase hydrolase-like protein phosphatase-like domain-containing protein</fullName>
    </recommendedName>
</protein>
<accession>A0A091BDU6</accession>
<dbReference type="AlphaFoldDB" id="A0A091BDU6"/>
<evidence type="ECO:0000259" key="2">
    <source>
        <dbReference type="Pfam" id="PF04273"/>
    </source>
</evidence>
<dbReference type="STRING" id="1121013.GCA_000426365_02301"/>
<name>A0A091BDU6_9GAMM</name>
<dbReference type="InterPro" id="IPR029021">
    <property type="entry name" value="Prot-tyrosine_phosphatase-like"/>
</dbReference>
<evidence type="ECO:0000256" key="1">
    <source>
        <dbReference type="SAM" id="SignalP"/>
    </source>
</evidence>
<proteinExistence type="predicted"/>
<sequence>MNLLTLFAATATLAAAGCASTPEPARLPAITNAVAPEPGIVSAGRIGAADLDALRAAGIRHVIDLTPDAETPDFDEAAAVRAAGLDYANLPLSGPADLTRENVQAFDALLRAAGRPVLVHCASGNRVGAMAALRAAWVDGRTADEAIGIGRAWGLKGLEGEVRRLLEEAAPVP</sequence>
<organism evidence="3 4">
    <name type="scientific">Arenimonas composti TR7-09 = DSM 18010</name>
    <dbReference type="NCBI Taxonomy" id="1121013"/>
    <lineage>
        <taxon>Bacteria</taxon>
        <taxon>Pseudomonadati</taxon>
        <taxon>Pseudomonadota</taxon>
        <taxon>Gammaproteobacteria</taxon>
        <taxon>Lysobacterales</taxon>
        <taxon>Lysobacteraceae</taxon>
        <taxon>Arenimonas</taxon>
    </lineage>
</organism>
<keyword evidence="1" id="KW-0732">Signal</keyword>
<gene>
    <name evidence="3" type="ORF">P873_08670</name>
</gene>
<dbReference type="OrthoDB" id="270335at2"/>
<dbReference type="Proteomes" id="UP000029391">
    <property type="component" value="Unassembled WGS sequence"/>
</dbReference>
<keyword evidence="4" id="KW-1185">Reference proteome</keyword>